<dbReference type="SUPFAM" id="SSF53098">
    <property type="entry name" value="Ribonuclease H-like"/>
    <property type="match status" value="1"/>
</dbReference>
<feature type="compositionally biased region" description="Polar residues" evidence="1">
    <location>
        <begin position="126"/>
        <end position="136"/>
    </location>
</feature>
<dbReference type="InterPro" id="IPR001584">
    <property type="entry name" value="Integrase_cat-core"/>
</dbReference>
<dbReference type="EMBL" id="CP018839">
    <property type="protein sequence ID" value="APR05886.1"/>
    <property type="molecule type" value="Genomic_DNA"/>
</dbReference>
<accession>A0A1H5Z8H1</accession>
<proteinExistence type="predicted"/>
<feature type="region of interest" description="Disordered" evidence="1">
    <location>
        <begin position="115"/>
        <end position="136"/>
    </location>
</feature>
<dbReference type="Gene3D" id="3.30.420.10">
    <property type="entry name" value="Ribonuclease H-like superfamily/Ribonuclease H"/>
    <property type="match status" value="1"/>
</dbReference>
<evidence type="ECO:0000256" key="1">
    <source>
        <dbReference type="SAM" id="MobiDB-lite"/>
    </source>
</evidence>
<dbReference type="InterPro" id="IPR048020">
    <property type="entry name" value="Transpos_IS3"/>
</dbReference>
<name>A0A1H5Z8H1_9RHOO</name>
<dbReference type="InterPro" id="IPR012337">
    <property type="entry name" value="RNaseH-like_sf"/>
</dbReference>
<dbReference type="GO" id="GO:0003676">
    <property type="term" value="F:nucleic acid binding"/>
    <property type="evidence" value="ECO:0007669"/>
    <property type="project" value="InterPro"/>
</dbReference>
<protein>
    <submittedName>
        <fullName evidence="2">Mobile element protein</fullName>
    </submittedName>
</protein>
<dbReference type="AlphaFoldDB" id="A0A1H5Z8H1"/>
<gene>
    <name evidence="2" type="ORF">Tchl_3073</name>
</gene>
<dbReference type="InterPro" id="IPR050900">
    <property type="entry name" value="Transposase_IS3/IS150/IS904"/>
</dbReference>
<keyword evidence="3" id="KW-1185">Reference proteome</keyword>
<reference evidence="2 3" key="1">
    <citation type="submission" date="2016-12" db="EMBL/GenBank/DDBJ databases">
        <title>Complete genome sequence of Thauera chlorobenzoica, a Betaproteobacterium degrading haloaromatics anaerobically to CO2 and halides.</title>
        <authorList>
            <person name="Goris T."/>
            <person name="Mergelsberg M."/>
            <person name="Boll M."/>
        </authorList>
    </citation>
    <scope>NUCLEOTIDE SEQUENCE [LARGE SCALE GENOMIC DNA]</scope>
    <source>
        <strain evidence="2 3">3CB1</strain>
    </source>
</reference>
<dbReference type="InterPro" id="IPR036397">
    <property type="entry name" value="RNaseH_sf"/>
</dbReference>
<dbReference type="STRING" id="96773.Tchl_3073"/>
<evidence type="ECO:0000313" key="2">
    <source>
        <dbReference type="EMBL" id="APR05886.1"/>
    </source>
</evidence>
<dbReference type="Pfam" id="PF00665">
    <property type="entry name" value="rve"/>
    <property type="match status" value="1"/>
</dbReference>
<dbReference type="KEGG" id="tcl:Tchl_3073"/>
<dbReference type="PROSITE" id="PS50994">
    <property type="entry name" value="INTEGRASE"/>
    <property type="match status" value="1"/>
</dbReference>
<dbReference type="GO" id="GO:0015074">
    <property type="term" value="P:DNA integration"/>
    <property type="evidence" value="ECO:0007669"/>
    <property type="project" value="InterPro"/>
</dbReference>
<sequence>MIALEDRHTLVRNIEAAHAAGARLRPACEEAGITVRTLQRWTAEGGLRTGDRRPEAERPTPAHALTEAERARILAVANEPRFADQPPARIVPALADEGIYIASESSFQRVLRAHGQTQHRGRTRAPQPSRTPTTHVATAPGQVWCWDMTYLPTAVQGHWFYLYLIMDLYSRKIVGWEIHDADDSDHAVCLLKRTALSEGVHAMLEKPVLHGDNGSTLKATNVLALLHWLSIKPSYSHPRVSDDNAYVESLFKTAKYRPEFPARGFATLEDARQWGRDFVHWYNVEHRHSGIRYVTPAQRHALEDRAILQARHETYLKARERNPARWSRGTRNWSPIEVVTLNPECDAAIHSNAEDIKQLAA</sequence>
<dbReference type="Proteomes" id="UP000185739">
    <property type="component" value="Chromosome"/>
</dbReference>
<dbReference type="PANTHER" id="PTHR46889:SF4">
    <property type="entry name" value="TRANSPOSASE INSO FOR INSERTION SEQUENCE ELEMENT IS911B-RELATED"/>
    <property type="match status" value="1"/>
</dbReference>
<dbReference type="PANTHER" id="PTHR46889">
    <property type="entry name" value="TRANSPOSASE INSF FOR INSERTION SEQUENCE IS3B-RELATED"/>
    <property type="match status" value="1"/>
</dbReference>
<feature type="compositionally biased region" description="Basic and acidic residues" evidence="1">
    <location>
        <begin position="49"/>
        <end position="63"/>
    </location>
</feature>
<dbReference type="NCBIfam" id="NF033516">
    <property type="entry name" value="transpos_IS3"/>
    <property type="match status" value="1"/>
</dbReference>
<organism evidence="2 3">
    <name type="scientific">Thauera chlorobenzoica</name>
    <dbReference type="NCBI Taxonomy" id="96773"/>
    <lineage>
        <taxon>Bacteria</taxon>
        <taxon>Pseudomonadati</taxon>
        <taxon>Pseudomonadota</taxon>
        <taxon>Betaproteobacteria</taxon>
        <taxon>Rhodocyclales</taxon>
        <taxon>Zoogloeaceae</taxon>
        <taxon>Thauera</taxon>
    </lineage>
</organism>
<evidence type="ECO:0000313" key="3">
    <source>
        <dbReference type="Proteomes" id="UP000185739"/>
    </source>
</evidence>
<feature type="region of interest" description="Disordered" evidence="1">
    <location>
        <begin position="44"/>
        <end position="63"/>
    </location>
</feature>